<gene>
    <name evidence="1" type="ORF">CBM2587_B90226</name>
</gene>
<reference evidence="1" key="1">
    <citation type="submission" date="2018-01" db="EMBL/GenBank/DDBJ databases">
        <authorList>
            <person name="Clerissi C."/>
        </authorList>
    </citation>
    <scope>NUCLEOTIDE SEQUENCE</scope>
    <source>
        <strain evidence="1">Cupriavidus sp. LMG 19464</strain>
    </source>
</reference>
<dbReference type="EMBL" id="OFSQ01000038">
    <property type="protein sequence ID" value="SOY67776.1"/>
    <property type="molecule type" value="Genomic_DNA"/>
</dbReference>
<organism evidence="1">
    <name type="scientific">Cupriavidus taiwanensis</name>
    <dbReference type="NCBI Taxonomy" id="164546"/>
    <lineage>
        <taxon>Bacteria</taxon>
        <taxon>Pseudomonadati</taxon>
        <taxon>Pseudomonadota</taxon>
        <taxon>Betaproteobacteria</taxon>
        <taxon>Burkholderiales</taxon>
        <taxon>Burkholderiaceae</taxon>
        <taxon>Cupriavidus</taxon>
    </lineage>
</organism>
<evidence type="ECO:0000313" key="1">
    <source>
        <dbReference type="EMBL" id="SOY67776.1"/>
    </source>
</evidence>
<proteinExistence type="predicted"/>
<sequence>MDQYEVLHAKASAGCFITRVTRWCPPGFEPLRSDALSIKAGVMPAAAMGTGVLRGFSLLRVAGPRFGRCRKGAVRRRLKFSCAEES</sequence>
<dbReference type="AlphaFoldDB" id="A0A375CCN5"/>
<dbReference type="Proteomes" id="UP000256780">
    <property type="component" value="Chromosome CBM2587_b"/>
</dbReference>
<protein>
    <submittedName>
        <fullName evidence="1">Uncharacterized protein</fullName>
    </submittedName>
</protein>
<comment type="caution">
    <text evidence="1">The sequence shown here is derived from an EMBL/GenBank/DDBJ whole genome shotgun (WGS) entry which is preliminary data.</text>
</comment>
<name>A0A375CCN5_9BURK</name>
<accession>A0A375CCN5</accession>